<dbReference type="EMBL" id="ALBS01000202">
    <property type="protein sequence ID" value="EJT48549.1"/>
    <property type="molecule type" value="Genomic_DNA"/>
</dbReference>
<sequence>MSSPSRPRRPQASQPSPASDMDLTSDDSTLVGDEYLYSHAELGLELCGPDSSVIVEATPSMTIMELGATWQHLNKAEYDLRTPFGAVAPESTLANIIMTRRVDFEPWDASSDIVLSVAPANHPSPSALSTGRTSANGKIRIVIRNVDGKSVRCTVTGRARLLRIAEGYAMQVSASEENATYRSRVADIAPAGIDQFELLAVVESPIQISALGTASP</sequence>
<gene>
    <name evidence="2" type="ORF">A1Q1_02457</name>
</gene>
<reference evidence="2 3" key="1">
    <citation type="journal article" date="2012" name="Eukaryot. Cell">
        <title>Draft genome sequence of CBS 2479, the standard type strain of Trichosporon asahii.</title>
        <authorList>
            <person name="Yang R.Y."/>
            <person name="Li H.T."/>
            <person name="Zhu H."/>
            <person name="Zhou G.P."/>
            <person name="Wang M."/>
            <person name="Wang L."/>
        </authorList>
    </citation>
    <scope>NUCLEOTIDE SEQUENCE [LARGE SCALE GENOMIC DNA]</scope>
    <source>
        <strain evidence="3">ATCC 90039 / CBS 2479 / JCM 2466 / KCTC 7840 / NCYC 2677 / UAMH 7654</strain>
    </source>
</reference>
<accession>J6EVE2</accession>
<dbReference type="Proteomes" id="UP000002748">
    <property type="component" value="Unassembled WGS sequence"/>
</dbReference>
<dbReference type="RefSeq" id="XP_014179194.1">
    <property type="nucleotide sequence ID" value="XM_014323719.1"/>
</dbReference>
<organism evidence="2 3">
    <name type="scientific">Trichosporon asahii var. asahii (strain ATCC 90039 / CBS 2479 / JCM 2466 / KCTC 7840 / NBRC 103889/ NCYC 2677 / UAMH 7654)</name>
    <name type="common">Yeast</name>
    <dbReference type="NCBI Taxonomy" id="1186058"/>
    <lineage>
        <taxon>Eukaryota</taxon>
        <taxon>Fungi</taxon>
        <taxon>Dikarya</taxon>
        <taxon>Basidiomycota</taxon>
        <taxon>Agaricomycotina</taxon>
        <taxon>Tremellomycetes</taxon>
        <taxon>Trichosporonales</taxon>
        <taxon>Trichosporonaceae</taxon>
        <taxon>Trichosporon</taxon>
    </lineage>
</organism>
<evidence type="ECO:0000256" key="1">
    <source>
        <dbReference type="SAM" id="MobiDB-lite"/>
    </source>
</evidence>
<protein>
    <submittedName>
        <fullName evidence="2">Uncharacterized protein</fullName>
    </submittedName>
</protein>
<dbReference type="HOGENOM" id="CLU_1278432_0_0_1"/>
<dbReference type="VEuPathDB" id="FungiDB:A1Q1_02457"/>
<dbReference type="KEGG" id="tasa:A1Q1_02457"/>
<dbReference type="AlphaFoldDB" id="J6EVE2"/>
<feature type="region of interest" description="Disordered" evidence="1">
    <location>
        <begin position="1"/>
        <end position="25"/>
    </location>
</feature>
<comment type="caution">
    <text evidence="2">The sequence shown here is derived from an EMBL/GenBank/DDBJ whole genome shotgun (WGS) entry which is preliminary data.</text>
</comment>
<proteinExistence type="predicted"/>
<dbReference type="GeneID" id="25985971"/>
<name>J6EVE2_TRIAS</name>
<evidence type="ECO:0000313" key="2">
    <source>
        <dbReference type="EMBL" id="EJT48549.1"/>
    </source>
</evidence>
<evidence type="ECO:0000313" key="3">
    <source>
        <dbReference type="Proteomes" id="UP000002748"/>
    </source>
</evidence>